<keyword evidence="5" id="KW-1185">Reference proteome</keyword>
<evidence type="ECO:0000256" key="2">
    <source>
        <dbReference type="ARBA" id="ARBA00011915"/>
    </source>
</evidence>
<evidence type="ECO:0000313" key="4">
    <source>
        <dbReference type="EMBL" id="AKV58391.1"/>
    </source>
</evidence>
<dbReference type="InterPro" id="IPR032259">
    <property type="entry name" value="HIBYL-CoA-H"/>
</dbReference>
<dbReference type="InterPro" id="IPR045004">
    <property type="entry name" value="ECH_dom"/>
</dbReference>
<gene>
    <name evidence="4" type="ORF">AK829_03525</name>
</gene>
<dbReference type="PATRIC" id="fig|156976.3.peg.695"/>
<dbReference type="PANTHER" id="PTHR43176">
    <property type="entry name" value="3-HYDROXYISOBUTYRYL-COA HYDROLASE-RELATED"/>
    <property type="match status" value="1"/>
</dbReference>
<reference evidence="4 5" key="1">
    <citation type="submission" date="2015-08" db="EMBL/GenBank/DDBJ databases">
        <authorList>
            <person name="Babu N.S."/>
            <person name="Beckwith C.J."/>
            <person name="Beseler K.G."/>
            <person name="Brison A."/>
            <person name="Carone J.V."/>
            <person name="Caskin T.P."/>
            <person name="Diamond M."/>
            <person name="Durham M.E."/>
            <person name="Foxe J.M."/>
            <person name="Go M."/>
            <person name="Henderson B.A."/>
            <person name="Jones I.B."/>
            <person name="McGettigan J.A."/>
            <person name="Micheletti S.J."/>
            <person name="Nasrallah M.E."/>
            <person name="Ortiz D."/>
            <person name="Piller C.R."/>
            <person name="Privatt S.R."/>
            <person name="Schneider S.L."/>
            <person name="Sharp S."/>
            <person name="Smith T.C."/>
            <person name="Stanton J.D."/>
            <person name="Ullery H.E."/>
            <person name="Wilson R.J."/>
            <person name="Serrano M.G."/>
            <person name="Buck G."/>
            <person name="Lee V."/>
            <person name="Wang Y."/>
            <person name="Carvalho R."/>
            <person name="Voegtly L."/>
            <person name="Shi R."/>
            <person name="Duckworth R."/>
            <person name="Johnson A."/>
            <person name="Loviza R."/>
            <person name="Walstead R."/>
            <person name="Shah Z."/>
            <person name="Kiflezghi M."/>
            <person name="Wade K."/>
            <person name="Ball S.L."/>
            <person name="Bradley K.W."/>
            <person name="Asai D.J."/>
            <person name="Bowman C.A."/>
            <person name="Russell D.A."/>
            <person name="Pope W.H."/>
            <person name="Jacobs-Sera D."/>
            <person name="Hendrix R.W."/>
            <person name="Hatfull G.F."/>
        </authorList>
    </citation>
    <scope>NUCLEOTIDE SEQUENCE [LARGE SCALE GENOMIC DNA]</scope>
    <source>
        <strain evidence="4 5">PUDD_83A45</strain>
    </source>
</reference>
<dbReference type="EMBL" id="CP012342">
    <property type="protein sequence ID" value="AKV58391.1"/>
    <property type="molecule type" value="Genomic_DNA"/>
</dbReference>
<dbReference type="STRING" id="156976.AK829_03525"/>
<dbReference type="InterPro" id="IPR029045">
    <property type="entry name" value="ClpP/crotonase-like_dom_sf"/>
</dbReference>
<dbReference type="Proteomes" id="UP000060016">
    <property type="component" value="Chromosome"/>
</dbReference>
<dbReference type="AlphaFoldDB" id="A0A0K1RB21"/>
<evidence type="ECO:0000256" key="3">
    <source>
        <dbReference type="ARBA" id="ARBA00022801"/>
    </source>
</evidence>
<protein>
    <recommendedName>
        <fullName evidence="2">3-hydroxyisobutyryl-CoA hydrolase</fullName>
        <ecNumber evidence="2">3.1.2.4</ecNumber>
    </recommendedName>
</protein>
<evidence type="ECO:0000256" key="1">
    <source>
        <dbReference type="ARBA" id="ARBA00001709"/>
    </source>
</evidence>
<dbReference type="SUPFAM" id="SSF52096">
    <property type="entry name" value="ClpP/crotonase"/>
    <property type="match status" value="1"/>
</dbReference>
<organism evidence="4 5">
    <name type="scientific">Corynebacterium riegelii</name>
    <dbReference type="NCBI Taxonomy" id="156976"/>
    <lineage>
        <taxon>Bacteria</taxon>
        <taxon>Bacillati</taxon>
        <taxon>Actinomycetota</taxon>
        <taxon>Actinomycetes</taxon>
        <taxon>Mycobacteriales</taxon>
        <taxon>Corynebacteriaceae</taxon>
        <taxon>Corynebacterium</taxon>
    </lineage>
</organism>
<dbReference type="Gene3D" id="3.90.226.10">
    <property type="entry name" value="2-enoyl-CoA Hydratase, Chain A, domain 1"/>
    <property type="match status" value="1"/>
</dbReference>
<dbReference type="NCBIfam" id="NF004127">
    <property type="entry name" value="PRK05617.1"/>
    <property type="match status" value="1"/>
</dbReference>
<proteinExistence type="predicted"/>
<dbReference type="GO" id="GO:0006574">
    <property type="term" value="P:L-valine catabolic process"/>
    <property type="evidence" value="ECO:0007669"/>
    <property type="project" value="TreeGrafter"/>
</dbReference>
<dbReference type="GO" id="GO:0003860">
    <property type="term" value="F:3-hydroxyisobutyryl-CoA hydrolase activity"/>
    <property type="evidence" value="ECO:0007669"/>
    <property type="project" value="UniProtKB-EC"/>
</dbReference>
<name>A0A0K1RB21_9CORY</name>
<sequence length="350" mass="38118">MADHVLHEKRGRAGIITLNRPKAINALTLEMFEEITRILRSWEDDSDVSLVILRGAGERGLCAGGDIASLYQDAKDGGTMGQTFWKVEYELDYYIHTYPKPYVAIMNGIVLGGGVGLSALSAHRIVTDDSRVGMPETGIGYSPDAGGTYLLSRSPDRLGRHLAYTGLHVGAAETIDVGLADHYVPQDQLETLVSELATTGDVGVINGFAQPLGPGFGDDREEMAEIYAAATPEATLEQLSELAERNDDDHWSHKAAKAMRRNSPLGIKVAETTLNRGANMTLAEALTQEYWFSLNMQRHPEFVEGIRAQIVEKDRNPSWTYATLADVPANVVSDLTAFDTVPGATPPEFN</sequence>
<evidence type="ECO:0000313" key="5">
    <source>
        <dbReference type="Proteomes" id="UP000060016"/>
    </source>
</evidence>
<dbReference type="CDD" id="cd06558">
    <property type="entry name" value="crotonase-like"/>
    <property type="match status" value="1"/>
</dbReference>
<comment type="catalytic activity">
    <reaction evidence="1">
        <text>3-hydroxy-2-methylpropanoyl-CoA + H2O = 3-hydroxy-2-methylpropanoate + CoA + H(+)</text>
        <dbReference type="Rhea" id="RHEA:20888"/>
        <dbReference type="ChEBI" id="CHEBI:11805"/>
        <dbReference type="ChEBI" id="CHEBI:15377"/>
        <dbReference type="ChEBI" id="CHEBI:15378"/>
        <dbReference type="ChEBI" id="CHEBI:57287"/>
        <dbReference type="ChEBI" id="CHEBI:57340"/>
        <dbReference type="EC" id="3.1.2.4"/>
    </reaction>
</comment>
<dbReference type="Pfam" id="PF16113">
    <property type="entry name" value="ECH_2"/>
    <property type="match status" value="1"/>
</dbReference>
<dbReference type="PANTHER" id="PTHR43176:SF3">
    <property type="entry name" value="3-HYDROXYISOBUTYRYL-COA HYDROLASE, MITOCHONDRIAL"/>
    <property type="match status" value="1"/>
</dbReference>
<accession>A0A0K1RB21</accession>
<keyword evidence="3" id="KW-0378">Hydrolase</keyword>
<dbReference type="GO" id="GO:0005829">
    <property type="term" value="C:cytosol"/>
    <property type="evidence" value="ECO:0007669"/>
    <property type="project" value="TreeGrafter"/>
</dbReference>
<dbReference type="RefSeq" id="WP_052204312.1">
    <property type="nucleotide sequence ID" value="NZ_BAAAGW010000006.1"/>
</dbReference>
<dbReference type="EC" id="3.1.2.4" evidence="2"/>
<dbReference type="KEGG" id="crie:AK829_03525"/>